<evidence type="ECO:0000256" key="5">
    <source>
        <dbReference type="ARBA" id="ARBA00023136"/>
    </source>
</evidence>
<keyword evidence="5" id="KW-0472">Membrane</keyword>
<evidence type="ECO:0000256" key="2">
    <source>
        <dbReference type="ARBA" id="ARBA00022692"/>
    </source>
</evidence>
<dbReference type="PANTHER" id="PTHR46841:SF7">
    <property type="entry name" value="IG-LIKE DOMAIN-CONTAINING PROTEIN"/>
    <property type="match status" value="1"/>
</dbReference>
<gene>
    <name evidence="10" type="primary">Nectin1_0</name>
    <name evidence="10" type="ORF">ERPZAN_R02090</name>
</gene>
<dbReference type="EMBL" id="VZTN01018191">
    <property type="protein sequence ID" value="NXS83335.1"/>
    <property type="molecule type" value="Genomic_DNA"/>
</dbReference>
<dbReference type="GO" id="GO:0098632">
    <property type="term" value="F:cell-cell adhesion mediator activity"/>
    <property type="evidence" value="ECO:0007669"/>
    <property type="project" value="InterPro"/>
</dbReference>
<keyword evidence="2" id="KW-0812">Transmembrane</keyword>
<keyword evidence="8" id="KW-0393">Immunoglobulin domain</keyword>
<evidence type="ECO:0000256" key="6">
    <source>
        <dbReference type="ARBA" id="ARBA00023157"/>
    </source>
</evidence>
<dbReference type="GO" id="GO:0150079">
    <property type="term" value="P:negative regulation of neuroinflammatory response"/>
    <property type="evidence" value="ECO:0007669"/>
    <property type="project" value="TreeGrafter"/>
</dbReference>
<keyword evidence="7" id="KW-0325">Glycoprotein</keyword>
<comment type="subcellular location">
    <subcellularLocation>
        <location evidence="1">Membrane</location>
        <topology evidence="1">Single-pass membrane protein</topology>
    </subcellularLocation>
</comment>
<dbReference type="PANTHER" id="PTHR46841">
    <property type="entry name" value="OX-2 MEMBRANE GLYCOPROTEIN"/>
    <property type="match status" value="1"/>
</dbReference>
<keyword evidence="11" id="KW-1185">Reference proteome</keyword>
<evidence type="ECO:0000313" key="11">
    <source>
        <dbReference type="Proteomes" id="UP000545329"/>
    </source>
</evidence>
<dbReference type="InterPro" id="IPR013783">
    <property type="entry name" value="Ig-like_fold"/>
</dbReference>
<proteinExistence type="predicted"/>
<comment type="caution">
    <text evidence="10">The sequence shown here is derived from an EMBL/GenBank/DDBJ whole genome shotgun (WGS) entry which is preliminary data.</text>
</comment>
<dbReference type="SUPFAM" id="SSF48726">
    <property type="entry name" value="Immunoglobulin"/>
    <property type="match status" value="1"/>
</dbReference>
<keyword evidence="4" id="KW-1133">Transmembrane helix</keyword>
<feature type="domain" description="Ig-like" evidence="9">
    <location>
        <begin position="1"/>
        <end position="99"/>
    </location>
</feature>
<dbReference type="InterPro" id="IPR036179">
    <property type="entry name" value="Ig-like_dom_sf"/>
</dbReference>
<dbReference type="GO" id="GO:0034113">
    <property type="term" value="P:heterotypic cell-cell adhesion"/>
    <property type="evidence" value="ECO:0007669"/>
    <property type="project" value="TreeGrafter"/>
</dbReference>
<evidence type="ECO:0000256" key="7">
    <source>
        <dbReference type="ARBA" id="ARBA00023180"/>
    </source>
</evidence>
<evidence type="ECO:0000259" key="9">
    <source>
        <dbReference type="PROSITE" id="PS50835"/>
    </source>
</evidence>
<dbReference type="OrthoDB" id="9422141at2759"/>
<dbReference type="AlphaFoldDB" id="A0A7L2XLL4"/>
<dbReference type="Pfam" id="PF07686">
    <property type="entry name" value="V-set"/>
    <property type="match status" value="1"/>
</dbReference>
<organism evidence="10 11">
    <name type="scientific">Erpornis zantholeuca</name>
    <dbReference type="NCBI Taxonomy" id="1112836"/>
    <lineage>
        <taxon>Eukaryota</taxon>
        <taxon>Metazoa</taxon>
        <taxon>Chordata</taxon>
        <taxon>Craniata</taxon>
        <taxon>Vertebrata</taxon>
        <taxon>Euteleostomi</taxon>
        <taxon>Archelosauria</taxon>
        <taxon>Archosauria</taxon>
        <taxon>Dinosauria</taxon>
        <taxon>Saurischia</taxon>
        <taxon>Theropoda</taxon>
        <taxon>Coelurosauria</taxon>
        <taxon>Aves</taxon>
        <taxon>Neognathae</taxon>
        <taxon>Neoaves</taxon>
        <taxon>Telluraves</taxon>
        <taxon>Australaves</taxon>
        <taxon>Passeriformes</taxon>
        <taxon>Sylvioidea</taxon>
        <taxon>Timaliidae</taxon>
        <taxon>Erpornis</taxon>
    </lineage>
</organism>
<dbReference type="GO" id="GO:0009986">
    <property type="term" value="C:cell surface"/>
    <property type="evidence" value="ECO:0007669"/>
    <property type="project" value="TreeGrafter"/>
</dbReference>
<dbReference type="Gene3D" id="2.60.40.10">
    <property type="entry name" value="Immunoglobulins"/>
    <property type="match status" value="1"/>
</dbReference>
<dbReference type="GO" id="GO:0016020">
    <property type="term" value="C:membrane"/>
    <property type="evidence" value="ECO:0007669"/>
    <property type="project" value="UniProtKB-SubCell"/>
</dbReference>
<feature type="non-terminal residue" evidence="10">
    <location>
        <position position="1"/>
    </location>
</feature>
<evidence type="ECO:0000256" key="1">
    <source>
        <dbReference type="ARBA" id="ARBA00004167"/>
    </source>
</evidence>
<evidence type="ECO:0000256" key="8">
    <source>
        <dbReference type="ARBA" id="ARBA00023319"/>
    </source>
</evidence>
<dbReference type="GO" id="GO:0043025">
    <property type="term" value="C:neuronal cell body"/>
    <property type="evidence" value="ECO:0007669"/>
    <property type="project" value="TreeGrafter"/>
</dbReference>
<name>A0A7L2XLL4_9PASS</name>
<evidence type="ECO:0000256" key="3">
    <source>
        <dbReference type="ARBA" id="ARBA00022729"/>
    </source>
</evidence>
<dbReference type="PROSITE" id="PS50835">
    <property type="entry name" value="IG_LIKE"/>
    <property type="match status" value="1"/>
</dbReference>
<accession>A0A7L2XLL4</accession>
<evidence type="ECO:0000256" key="4">
    <source>
        <dbReference type="ARBA" id="ARBA00022989"/>
    </source>
</evidence>
<dbReference type="GO" id="GO:0030424">
    <property type="term" value="C:axon"/>
    <property type="evidence" value="ECO:0007669"/>
    <property type="project" value="TreeGrafter"/>
</dbReference>
<evidence type="ECO:0000313" key="10">
    <source>
        <dbReference type="EMBL" id="NXS83335.1"/>
    </source>
</evidence>
<keyword evidence="3" id="KW-0732">Signal</keyword>
<dbReference type="InterPro" id="IPR007110">
    <property type="entry name" value="Ig-like_dom"/>
</dbReference>
<protein>
    <submittedName>
        <fullName evidence="10">NECT1 protein</fullName>
    </submittedName>
</protein>
<feature type="non-terminal residue" evidence="10">
    <location>
        <position position="101"/>
    </location>
</feature>
<keyword evidence="6" id="KW-1015">Disulfide bond</keyword>
<dbReference type="InterPro" id="IPR013106">
    <property type="entry name" value="Ig_V-set"/>
</dbReference>
<sequence>GGNVTFSCRSVTKEDVIQVTWQKETDGAEDNIATYTNSWLLSHGLRLIGSFQKKVHFTRPTPKATAITLQNLTLEDESYYKCVFSVFCHGSISKEMCLNIQ</sequence>
<dbReference type="InterPro" id="IPR047164">
    <property type="entry name" value="OX2G-like"/>
</dbReference>
<dbReference type="Proteomes" id="UP000545329">
    <property type="component" value="Unassembled WGS sequence"/>
</dbReference>
<reference evidence="10 11" key="1">
    <citation type="submission" date="2019-09" db="EMBL/GenBank/DDBJ databases">
        <title>Bird 10,000 Genomes (B10K) Project - Family phase.</title>
        <authorList>
            <person name="Zhang G."/>
        </authorList>
    </citation>
    <scope>NUCLEOTIDE SEQUENCE [LARGE SCALE GENOMIC DNA]</scope>
    <source>
        <strain evidence="10">B10K-DU-002-58</strain>
        <tissue evidence="10">Muscle</tissue>
    </source>
</reference>